<accession>A0A238XH29</accession>
<evidence type="ECO:0000256" key="1">
    <source>
        <dbReference type="SAM" id="MobiDB-lite"/>
    </source>
</evidence>
<dbReference type="EMBL" id="FZNR01000003">
    <property type="protein sequence ID" value="SNR57803.1"/>
    <property type="molecule type" value="Genomic_DNA"/>
</dbReference>
<feature type="region of interest" description="Disordered" evidence="1">
    <location>
        <begin position="1"/>
        <end position="44"/>
    </location>
</feature>
<keyword evidence="3" id="KW-1185">Reference proteome</keyword>
<proteinExistence type="predicted"/>
<gene>
    <name evidence="2" type="ORF">SAMN06264365_103413</name>
</gene>
<sequence length="170" mass="18016">MSLCVPWGRSPSGSVSPPKLHSTRPDKRMAPLHTVTKRDRPPCPPTVTRKALALTYSAPIEPPGNLTPDALDVFEDVVSERGDKMTPEAFAALVQACRLISLADRAEDAIGDAWIIQGYRGQPVANPLLGEARMARASAVQALKVVGIVPGSTSASRAGAALAGARWRRS</sequence>
<dbReference type="AlphaFoldDB" id="A0A238XH29"/>
<organism evidence="2 3">
    <name type="scientific">Actinoplanes regularis</name>
    <dbReference type="NCBI Taxonomy" id="52697"/>
    <lineage>
        <taxon>Bacteria</taxon>
        <taxon>Bacillati</taxon>
        <taxon>Actinomycetota</taxon>
        <taxon>Actinomycetes</taxon>
        <taxon>Micromonosporales</taxon>
        <taxon>Micromonosporaceae</taxon>
        <taxon>Actinoplanes</taxon>
    </lineage>
</organism>
<dbReference type="Proteomes" id="UP000198415">
    <property type="component" value="Unassembled WGS sequence"/>
</dbReference>
<evidence type="ECO:0000313" key="3">
    <source>
        <dbReference type="Proteomes" id="UP000198415"/>
    </source>
</evidence>
<name>A0A238XH29_9ACTN</name>
<evidence type="ECO:0000313" key="2">
    <source>
        <dbReference type="EMBL" id="SNR57803.1"/>
    </source>
</evidence>
<reference evidence="2 3" key="1">
    <citation type="submission" date="2017-06" db="EMBL/GenBank/DDBJ databases">
        <authorList>
            <person name="Kim H.J."/>
            <person name="Triplett B.A."/>
        </authorList>
    </citation>
    <scope>NUCLEOTIDE SEQUENCE [LARGE SCALE GENOMIC DNA]</scope>
    <source>
        <strain evidence="2 3">DSM 43151</strain>
    </source>
</reference>
<protein>
    <submittedName>
        <fullName evidence="2">Uncharacterized protein</fullName>
    </submittedName>
</protein>